<keyword evidence="10" id="KW-0378">Hydrolase</keyword>
<evidence type="ECO:0000256" key="9">
    <source>
        <dbReference type="ARBA" id="ARBA00022764"/>
    </source>
</evidence>
<keyword evidence="9" id="KW-0574">Periplasm</keyword>
<dbReference type="EMBL" id="MSCO01000001">
    <property type="protein sequence ID" value="PQJ88944.1"/>
    <property type="molecule type" value="Genomic_DNA"/>
</dbReference>
<keyword evidence="11" id="KW-0862">Zinc</keyword>
<evidence type="ECO:0000313" key="16">
    <source>
        <dbReference type="Proteomes" id="UP000239263"/>
    </source>
</evidence>
<dbReference type="InterPro" id="IPR058199">
    <property type="entry name" value="BlaB//VIM/IMP-1"/>
</dbReference>
<evidence type="ECO:0000256" key="3">
    <source>
        <dbReference type="ARBA" id="ARBA00004418"/>
    </source>
</evidence>
<evidence type="ECO:0000256" key="2">
    <source>
        <dbReference type="ARBA" id="ARBA00001947"/>
    </source>
</evidence>
<dbReference type="SMART" id="SM00849">
    <property type="entry name" value="Lactamase_B"/>
    <property type="match status" value="1"/>
</dbReference>
<dbReference type="InterPro" id="IPR050855">
    <property type="entry name" value="NDM-1-like"/>
</dbReference>
<dbReference type="Proteomes" id="UP000239263">
    <property type="component" value="Unassembled WGS sequence"/>
</dbReference>
<evidence type="ECO:0000256" key="5">
    <source>
        <dbReference type="ARBA" id="ARBA00011245"/>
    </source>
</evidence>
<evidence type="ECO:0000256" key="4">
    <source>
        <dbReference type="ARBA" id="ARBA00005250"/>
    </source>
</evidence>
<keyword evidence="7" id="KW-0479">Metal-binding</keyword>
<organism evidence="15 16">
    <name type="scientific">Aliivibrio sifiae</name>
    <dbReference type="NCBI Taxonomy" id="566293"/>
    <lineage>
        <taxon>Bacteria</taxon>
        <taxon>Pseudomonadati</taxon>
        <taxon>Pseudomonadota</taxon>
        <taxon>Gammaproteobacteria</taxon>
        <taxon>Vibrionales</taxon>
        <taxon>Vibrionaceae</taxon>
        <taxon>Aliivibrio</taxon>
    </lineage>
</organism>
<evidence type="ECO:0000256" key="13">
    <source>
        <dbReference type="SAM" id="SignalP"/>
    </source>
</evidence>
<protein>
    <recommendedName>
        <fullName evidence="6">beta-lactamase</fullName>
        <ecNumber evidence="6">3.5.2.6</ecNumber>
    </recommendedName>
</protein>
<comment type="catalytic activity">
    <reaction evidence="1">
        <text>a beta-lactam + H2O = a substituted beta-amino acid</text>
        <dbReference type="Rhea" id="RHEA:20401"/>
        <dbReference type="ChEBI" id="CHEBI:15377"/>
        <dbReference type="ChEBI" id="CHEBI:35627"/>
        <dbReference type="ChEBI" id="CHEBI:140347"/>
        <dbReference type="EC" id="3.5.2.6"/>
    </reaction>
</comment>
<evidence type="ECO:0000256" key="7">
    <source>
        <dbReference type="ARBA" id="ARBA00022723"/>
    </source>
</evidence>
<comment type="subunit">
    <text evidence="5">Monomer.</text>
</comment>
<evidence type="ECO:0000256" key="12">
    <source>
        <dbReference type="ARBA" id="ARBA00023251"/>
    </source>
</evidence>
<feature type="domain" description="Metallo-beta-lactamase" evidence="14">
    <location>
        <begin position="61"/>
        <end position="229"/>
    </location>
</feature>
<dbReference type="NCBIfam" id="NF033582">
    <property type="entry name" value="blaALI"/>
    <property type="match status" value="1"/>
</dbReference>
<evidence type="ECO:0000259" key="14">
    <source>
        <dbReference type="SMART" id="SM00849"/>
    </source>
</evidence>
<evidence type="ECO:0000313" key="15">
    <source>
        <dbReference type="EMBL" id="PQJ88944.1"/>
    </source>
</evidence>
<sequence length="249" mass="27914">MEFMFKITLALLSAVIGFNASAADAPVKPLQFEEITNNVFLVKSYREFKNLQNPNKPILVDANSLVYVDGKDVYLIDTPWNASNMPQLMTWIENRGLTLKKTIFSHFHEDQTGGLEYLQEHNFDTYASTLTNTFLKGDNKKATNHEFSDDNFVLLENKIEVFYPGAGHTKDNAVVWLPKEQVLLGGCLMRANEVNTIGWTGDADKKEWANSAQKVLTKYPKARFVVPGHGNVGEGTSIISHTVDIAENL</sequence>
<reference evidence="15 16" key="1">
    <citation type="submission" date="2016-12" db="EMBL/GenBank/DDBJ databases">
        <title>Diversity of luminous bacteria.</title>
        <authorList>
            <person name="Yoshizawa S."/>
            <person name="Kogure K."/>
        </authorList>
    </citation>
    <scope>NUCLEOTIDE SEQUENCE [LARGE SCALE GENOMIC DNA]</scope>
    <source>
        <strain evidence="15 16">ATCC 33715</strain>
    </source>
</reference>
<dbReference type="InterPro" id="IPR001279">
    <property type="entry name" value="Metallo-B-lactamas"/>
</dbReference>
<dbReference type="SUPFAM" id="SSF56281">
    <property type="entry name" value="Metallo-hydrolase/oxidoreductase"/>
    <property type="match status" value="1"/>
</dbReference>
<evidence type="ECO:0000256" key="6">
    <source>
        <dbReference type="ARBA" id="ARBA00012865"/>
    </source>
</evidence>
<evidence type="ECO:0000256" key="8">
    <source>
        <dbReference type="ARBA" id="ARBA00022729"/>
    </source>
</evidence>
<dbReference type="NCBIfam" id="NF012229">
    <property type="entry name" value="bla_class_B_core"/>
    <property type="match status" value="1"/>
</dbReference>
<evidence type="ECO:0000256" key="10">
    <source>
        <dbReference type="ARBA" id="ARBA00022801"/>
    </source>
</evidence>
<evidence type="ECO:0000256" key="1">
    <source>
        <dbReference type="ARBA" id="ARBA00001526"/>
    </source>
</evidence>
<dbReference type="CDD" id="cd16301">
    <property type="entry name" value="IMP_DIM-like_MBL-B1"/>
    <property type="match status" value="1"/>
</dbReference>
<dbReference type="OrthoDB" id="9815874at2"/>
<comment type="cofactor">
    <cofactor evidence="2">
        <name>Zn(2+)</name>
        <dbReference type="ChEBI" id="CHEBI:29105"/>
    </cofactor>
</comment>
<dbReference type="AlphaFoldDB" id="A0A2S7XC57"/>
<dbReference type="Pfam" id="PF00753">
    <property type="entry name" value="Lactamase_B"/>
    <property type="match status" value="1"/>
</dbReference>
<dbReference type="EC" id="3.5.2.6" evidence="6"/>
<keyword evidence="12" id="KW-0046">Antibiotic resistance</keyword>
<dbReference type="GO" id="GO:0017001">
    <property type="term" value="P:antibiotic catabolic process"/>
    <property type="evidence" value="ECO:0007669"/>
    <property type="project" value="UniProtKB-ARBA"/>
</dbReference>
<feature type="signal peptide" evidence="13">
    <location>
        <begin position="1"/>
        <end position="22"/>
    </location>
</feature>
<comment type="subcellular location">
    <subcellularLocation>
        <location evidence="3">Periplasm</location>
    </subcellularLocation>
</comment>
<gene>
    <name evidence="15" type="ORF">BTO22_04820</name>
</gene>
<name>A0A2S7XC57_9GAMM</name>
<accession>A0A2S7XC57</accession>
<comment type="similarity">
    <text evidence="4">Belongs to the metallo-beta-lactamase superfamily. Class-B beta-lactamase family.</text>
</comment>
<evidence type="ECO:0000256" key="11">
    <source>
        <dbReference type="ARBA" id="ARBA00022833"/>
    </source>
</evidence>
<dbReference type="Gene3D" id="3.60.15.10">
    <property type="entry name" value="Ribonuclease Z/Hydroxyacylglutathione hydrolase-like"/>
    <property type="match status" value="1"/>
</dbReference>
<dbReference type="PANTHER" id="PTHR42951">
    <property type="entry name" value="METALLO-BETA-LACTAMASE DOMAIN-CONTAINING"/>
    <property type="match status" value="1"/>
</dbReference>
<keyword evidence="8 13" id="KW-0732">Signal</keyword>
<dbReference type="PANTHER" id="PTHR42951:SF4">
    <property type="entry name" value="ACYL-COENZYME A THIOESTERASE MBLAC2"/>
    <property type="match status" value="1"/>
</dbReference>
<feature type="chain" id="PRO_5015498050" description="beta-lactamase" evidence="13">
    <location>
        <begin position="23"/>
        <end position="249"/>
    </location>
</feature>
<proteinExistence type="inferred from homology"/>
<dbReference type="NCBIfam" id="NF033088">
    <property type="entry name" value="bla_subclass_B1"/>
    <property type="match status" value="1"/>
</dbReference>
<dbReference type="InterPro" id="IPR036866">
    <property type="entry name" value="RibonucZ/Hydroxyglut_hydro"/>
</dbReference>
<comment type="caution">
    <text evidence="15">The sequence shown here is derived from an EMBL/GenBank/DDBJ whole genome shotgun (WGS) entry which is preliminary data.</text>
</comment>